<feature type="domain" description="Fibronectin type-III" evidence="1">
    <location>
        <begin position="116"/>
        <end position="212"/>
    </location>
</feature>
<evidence type="ECO:0000313" key="2">
    <source>
        <dbReference type="EMBL" id="MET3732764.1"/>
    </source>
</evidence>
<name>A0ABV2LW38_9FLAO</name>
<dbReference type="PROSITE" id="PS51257">
    <property type="entry name" value="PROKAR_LIPOPROTEIN"/>
    <property type="match status" value="1"/>
</dbReference>
<evidence type="ECO:0000259" key="1">
    <source>
        <dbReference type="PROSITE" id="PS50853"/>
    </source>
</evidence>
<dbReference type="Proteomes" id="UP001549146">
    <property type="component" value="Unassembled WGS sequence"/>
</dbReference>
<dbReference type="InterPro" id="IPR013783">
    <property type="entry name" value="Ig-like_fold"/>
</dbReference>
<dbReference type="Gene3D" id="2.120.10.30">
    <property type="entry name" value="TolB, C-terminal domain"/>
    <property type="match status" value="1"/>
</dbReference>
<dbReference type="Gene3D" id="2.60.40.1120">
    <property type="entry name" value="Carboxypeptidase-like, regulatory domain"/>
    <property type="match status" value="1"/>
</dbReference>
<dbReference type="PANTHER" id="PTHR36842">
    <property type="entry name" value="PROTEIN TOLB HOMOLOG"/>
    <property type="match status" value="1"/>
</dbReference>
<dbReference type="Pfam" id="PF13620">
    <property type="entry name" value="CarboxypepD_reg"/>
    <property type="match status" value="1"/>
</dbReference>
<reference evidence="2 3" key="1">
    <citation type="submission" date="2024-06" db="EMBL/GenBank/DDBJ databases">
        <title>Genomic Encyclopedia of Type Strains, Phase IV (KMG-IV): sequencing the most valuable type-strain genomes for metagenomic binning, comparative biology and taxonomic classification.</title>
        <authorList>
            <person name="Goeker M."/>
        </authorList>
    </citation>
    <scope>NUCLEOTIDE SEQUENCE [LARGE SCALE GENOMIC DNA]</scope>
    <source>
        <strain evidence="2 3">DSM 29388</strain>
    </source>
</reference>
<accession>A0ABV2LW38</accession>
<dbReference type="Gene3D" id="2.60.40.10">
    <property type="entry name" value="Immunoglobulins"/>
    <property type="match status" value="1"/>
</dbReference>
<dbReference type="PANTHER" id="PTHR36842:SF1">
    <property type="entry name" value="PROTEIN TOLB"/>
    <property type="match status" value="1"/>
</dbReference>
<comment type="caution">
    <text evidence="2">The sequence shown here is derived from an EMBL/GenBank/DDBJ whole genome shotgun (WGS) entry which is preliminary data.</text>
</comment>
<dbReference type="InterPro" id="IPR003961">
    <property type="entry name" value="FN3_dom"/>
</dbReference>
<dbReference type="PROSITE" id="PS50853">
    <property type="entry name" value="FN3"/>
    <property type="match status" value="1"/>
</dbReference>
<dbReference type="InterPro" id="IPR008969">
    <property type="entry name" value="CarboxyPept-like_regulatory"/>
</dbReference>
<gene>
    <name evidence="2" type="ORF">ABID46_002355</name>
</gene>
<dbReference type="SUPFAM" id="SSF82171">
    <property type="entry name" value="DPP6 N-terminal domain-like"/>
    <property type="match status" value="1"/>
</dbReference>
<dbReference type="InterPro" id="IPR011042">
    <property type="entry name" value="6-blade_b-propeller_TolB-like"/>
</dbReference>
<dbReference type="SUPFAM" id="SSF49265">
    <property type="entry name" value="Fibronectin type III"/>
    <property type="match status" value="1"/>
</dbReference>
<protein>
    <recommendedName>
        <fullName evidence="1">Fibronectin type-III domain-containing protein</fullName>
    </recommendedName>
</protein>
<evidence type="ECO:0000313" key="3">
    <source>
        <dbReference type="Proteomes" id="UP001549146"/>
    </source>
</evidence>
<dbReference type="SUPFAM" id="SSF49464">
    <property type="entry name" value="Carboxypeptidase regulatory domain-like"/>
    <property type="match status" value="1"/>
</dbReference>
<proteinExistence type="predicted"/>
<dbReference type="EMBL" id="JBEPMO010000018">
    <property type="protein sequence ID" value="MET3732764.1"/>
    <property type="molecule type" value="Genomic_DNA"/>
</dbReference>
<dbReference type="RefSeq" id="WP_354510295.1">
    <property type="nucleotide sequence ID" value="NZ_JBEPMO010000018.1"/>
</dbReference>
<sequence>MKTIHILSIFLFLLFGCSEDLVESNAKGTIKGSVRIDLTNEPLENVKITTTPSTLTVYTDENGEFEISGEVPLGDYTIKAELDGYLTEVEAVNLTQYNQTITVVIEMVTDETLNTPPTTPILISPTNLATDLPRDLTLIWVSTDVDEDSLTYRVKLTNNSTNQIVEFEEIIGNNLEVEDLDFGTTYTWQVIVSDGINPEVFSESSQFTIKADPEYRHQFVRLENGNYVVYSTNLDETIPITNSTTSSWRPHKNNVAQKLAFLQSIGGQTHLVTSHLNGSNFHQVSQIPLNGFRQEQLDFAWKTDGSQFIFPSFDKLYKINYDGTGQHQIYQTSDGQFITKVAWSYDSSKIAITTNNLMGYEAKIILLDSNGNFLETIVENQQGAIGTLDFNITGTQLLYTHDISGYQDAQYRQLDTHIFLYDFGTQNTTDLSLVSEKPIGTIDIDARFSPDNGSIIFTNTPNDMISIKSVYSISLDDLEERNLLIYNAEMPDYE</sequence>
<organism evidence="2 3">
    <name type="scientific">Moheibacter stercoris</name>
    <dbReference type="NCBI Taxonomy" id="1628251"/>
    <lineage>
        <taxon>Bacteria</taxon>
        <taxon>Pseudomonadati</taxon>
        <taxon>Bacteroidota</taxon>
        <taxon>Flavobacteriia</taxon>
        <taxon>Flavobacteriales</taxon>
        <taxon>Weeksellaceae</taxon>
        <taxon>Moheibacter</taxon>
    </lineage>
</organism>
<keyword evidence="3" id="KW-1185">Reference proteome</keyword>
<dbReference type="InterPro" id="IPR036116">
    <property type="entry name" value="FN3_sf"/>
</dbReference>